<feature type="compositionally biased region" description="Acidic residues" evidence="1">
    <location>
        <begin position="17"/>
        <end position="30"/>
    </location>
</feature>
<dbReference type="InterPro" id="IPR046582">
    <property type="entry name" value="DUF6630"/>
</dbReference>
<gene>
    <name evidence="3" type="ORF">EKH79_15310</name>
</gene>
<dbReference type="OrthoDB" id="8969087at2"/>
<evidence type="ECO:0000313" key="3">
    <source>
        <dbReference type="EMBL" id="RUL62248.1"/>
    </source>
</evidence>
<dbReference type="Pfam" id="PF20335">
    <property type="entry name" value="DUF6630"/>
    <property type="match status" value="1"/>
</dbReference>
<reference evidence="3 4" key="1">
    <citation type="submission" date="2018-12" db="EMBL/GenBank/DDBJ databases">
        <title>Dyella dinghuensis sp. nov. DHOA06 and Dyella choica sp. nov. 4M-K27, isolated from forest soil.</title>
        <authorList>
            <person name="Qiu L.-H."/>
            <person name="Gao Z.-H."/>
        </authorList>
    </citation>
    <scope>NUCLEOTIDE SEQUENCE [LARGE SCALE GENOMIC DNA]</scope>
    <source>
        <strain evidence="3 4">DHOA06</strain>
    </source>
</reference>
<keyword evidence="4" id="KW-1185">Reference proteome</keyword>
<evidence type="ECO:0000313" key="4">
    <source>
        <dbReference type="Proteomes" id="UP000267077"/>
    </source>
</evidence>
<feature type="compositionally biased region" description="Polar residues" evidence="1">
    <location>
        <begin position="1"/>
        <end position="16"/>
    </location>
</feature>
<name>A0A432LPZ0_9GAMM</name>
<evidence type="ECO:0000256" key="1">
    <source>
        <dbReference type="SAM" id="MobiDB-lite"/>
    </source>
</evidence>
<dbReference type="EMBL" id="RYZR01000007">
    <property type="protein sequence ID" value="RUL62248.1"/>
    <property type="molecule type" value="Genomic_DNA"/>
</dbReference>
<organism evidence="3 4">
    <name type="scientific">Dyella dinghuensis</name>
    <dbReference type="NCBI Taxonomy" id="1920169"/>
    <lineage>
        <taxon>Bacteria</taxon>
        <taxon>Pseudomonadati</taxon>
        <taxon>Pseudomonadota</taxon>
        <taxon>Gammaproteobacteria</taxon>
        <taxon>Lysobacterales</taxon>
        <taxon>Rhodanobacteraceae</taxon>
        <taxon>Dyella</taxon>
    </lineage>
</organism>
<feature type="region of interest" description="Disordered" evidence="1">
    <location>
        <begin position="1"/>
        <end position="30"/>
    </location>
</feature>
<accession>A0A432LPZ0</accession>
<comment type="caution">
    <text evidence="3">The sequence shown here is derived from an EMBL/GenBank/DDBJ whole genome shotgun (WGS) entry which is preliminary data.</text>
</comment>
<feature type="domain" description="DUF6630" evidence="2">
    <location>
        <begin position="39"/>
        <end position="185"/>
    </location>
</feature>
<evidence type="ECO:0000259" key="2">
    <source>
        <dbReference type="Pfam" id="PF20335"/>
    </source>
</evidence>
<dbReference type="AlphaFoldDB" id="A0A432LPZ0"/>
<proteinExistence type="predicted"/>
<dbReference type="RefSeq" id="WP_126674692.1">
    <property type="nucleotide sequence ID" value="NZ_RYZR01000007.1"/>
</dbReference>
<dbReference type="Proteomes" id="UP000267077">
    <property type="component" value="Unassembled WGS sequence"/>
</dbReference>
<sequence>MIGSSNRKSVPVTSSDNDFDSEHDLDGDEGVSDSVEARVWQLLLLINPGDEESALQQFADYRDAAAHVDENDVEPIDIIRRVIDWRSGFYVDRHDTRALVQAIDELSSRWNISIDWDGDPDDDDFHTDIDAASLFAIAYDGLLEHGYTLWAWEAEDDSCAGWITLKRDNEFLRELATSLGINMRLGSEVT</sequence>
<protein>
    <recommendedName>
        <fullName evidence="2">DUF6630 domain-containing protein</fullName>
    </recommendedName>
</protein>